<dbReference type="Proteomes" id="UP001215280">
    <property type="component" value="Unassembled WGS sequence"/>
</dbReference>
<protein>
    <recommendedName>
        <fullName evidence="4">NAD(P)-binding protein</fullName>
    </recommendedName>
</protein>
<accession>A0AAD7JMD0</accession>
<organism evidence="2 3">
    <name type="scientific">Mycena maculata</name>
    <dbReference type="NCBI Taxonomy" id="230809"/>
    <lineage>
        <taxon>Eukaryota</taxon>
        <taxon>Fungi</taxon>
        <taxon>Dikarya</taxon>
        <taxon>Basidiomycota</taxon>
        <taxon>Agaricomycotina</taxon>
        <taxon>Agaricomycetes</taxon>
        <taxon>Agaricomycetidae</taxon>
        <taxon>Agaricales</taxon>
        <taxon>Marasmiineae</taxon>
        <taxon>Mycenaceae</taxon>
        <taxon>Mycena</taxon>
    </lineage>
</organism>
<dbReference type="SUPFAM" id="SSF51735">
    <property type="entry name" value="NAD(P)-binding Rossmann-fold domains"/>
    <property type="match status" value="1"/>
</dbReference>
<gene>
    <name evidence="2" type="ORF">DFH07DRAFT_683786</name>
</gene>
<dbReference type="InterPro" id="IPR036291">
    <property type="entry name" value="NAD(P)-bd_dom_sf"/>
</dbReference>
<evidence type="ECO:0000313" key="3">
    <source>
        <dbReference type="Proteomes" id="UP001215280"/>
    </source>
</evidence>
<reference evidence="2" key="1">
    <citation type="submission" date="2023-03" db="EMBL/GenBank/DDBJ databases">
        <title>Massive genome expansion in bonnet fungi (Mycena s.s.) driven by repeated elements and novel gene families across ecological guilds.</title>
        <authorList>
            <consortium name="Lawrence Berkeley National Laboratory"/>
            <person name="Harder C.B."/>
            <person name="Miyauchi S."/>
            <person name="Viragh M."/>
            <person name="Kuo A."/>
            <person name="Thoen E."/>
            <person name="Andreopoulos B."/>
            <person name="Lu D."/>
            <person name="Skrede I."/>
            <person name="Drula E."/>
            <person name="Henrissat B."/>
            <person name="Morin E."/>
            <person name="Kohler A."/>
            <person name="Barry K."/>
            <person name="LaButti K."/>
            <person name="Morin E."/>
            <person name="Salamov A."/>
            <person name="Lipzen A."/>
            <person name="Mereny Z."/>
            <person name="Hegedus B."/>
            <person name="Baldrian P."/>
            <person name="Stursova M."/>
            <person name="Weitz H."/>
            <person name="Taylor A."/>
            <person name="Grigoriev I.V."/>
            <person name="Nagy L.G."/>
            <person name="Martin F."/>
            <person name="Kauserud H."/>
        </authorList>
    </citation>
    <scope>NUCLEOTIDE SEQUENCE</scope>
    <source>
        <strain evidence="2">CBHHK188m</strain>
    </source>
</reference>
<dbReference type="PRINTS" id="PR00081">
    <property type="entry name" value="GDHRDH"/>
</dbReference>
<evidence type="ECO:0000256" key="1">
    <source>
        <dbReference type="ARBA" id="ARBA00023002"/>
    </source>
</evidence>
<dbReference type="PANTHER" id="PTHR43157">
    <property type="entry name" value="PHOSPHATIDYLINOSITOL-GLYCAN BIOSYNTHESIS CLASS F PROTEIN-RELATED"/>
    <property type="match status" value="1"/>
</dbReference>
<dbReference type="EMBL" id="JARJLG010000029">
    <property type="protein sequence ID" value="KAJ7767954.1"/>
    <property type="molecule type" value="Genomic_DNA"/>
</dbReference>
<sequence>QLPEPSTDLRGRTFIITGSNTGLGFAAAMRLARLNAVHVVLAVRSATKGAEARERIMQGTPGFKGTIDVWALDMGSFESVRLFAAKANDTLPRLDGALVNAGVASPQWHTSVDGWEQSLQVNGIATGLLSVLLLPLLQATSKLPPPHPDAPQMLPHLTITGSEAMFLAKFPEKSAPNILQALNE</sequence>
<keyword evidence="3" id="KW-1185">Reference proteome</keyword>
<evidence type="ECO:0000313" key="2">
    <source>
        <dbReference type="EMBL" id="KAJ7767954.1"/>
    </source>
</evidence>
<name>A0AAD7JMD0_9AGAR</name>
<dbReference type="PANTHER" id="PTHR43157:SF31">
    <property type="entry name" value="PHOSPHATIDYLINOSITOL-GLYCAN BIOSYNTHESIS CLASS F PROTEIN"/>
    <property type="match status" value="1"/>
</dbReference>
<evidence type="ECO:0008006" key="4">
    <source>
        <dbReference type="Google" id="ProtNLM"/>
    </source>
</evidence>
<dbReference type="AlphaFoldDB" id="A0AAD7JMD0"/>
<dbReference type="InterPro" id="IPR002347">
    <property type="entry name" value="SDR_fam"/>
</dbReference>
<comment type="caution">
    <text evidence="2">The sequence shown here is derived from an EMBL/GenBank/DDBJ whole genome shotgun (WGS) entry which is preliminary data.</text>
</comment>
<dbReference type="Pfam" id="PF00106">
    <property type="entry name" value="adh_short"/>
    <property type="match status" value="1"/>
</dbReference>
<proteinExistence type="predicted"/>
<feature type="non-terminal residue" evidence="2">
    <location>
        <position position="184"/>
    </location>
</feature>
<dbReference type="GO" id="GO:0016491">
    <property type="term" value="F:oxidoreductase activity"/>
    <property type="evidence" value="ECO:0007669"/>
    <property type="project" value="UniProtKB-KW"/>
</dbReference>
<feature type="non-terminal residue" evidence="2">
    <location>
        <position position="1"/>
    </location>
</feature>
<keyword evidence="1" id="KW-0560">Oxidoreductase</keyword>
<dbReference type="Gene3D" id="3.40.50.720">
    <property type="entry name" value="NAD(P)-binding Rossmann-like Domain"/>
    <property type="match status" value="1"/>
</dbReference>